<evidence type="ECO:0000259" key="1">
    <source>
        <dbReference type="PROSITE" id="PS50181"/>
    </source>
</evidence>
<gene>
    <name evidence="2" type="ORF">RAG0_13068</name>
</gene>
<dbReference type="PROSITE" id="PS50181">
    <property type="entry name" value="FBOX"/>
    <property type="match status" value="1"/>
</dbReference>
<dbReference type="OrthoDB" id="2322499at2759"/>
<dbReference type="Gene3D" id="1.20.1280.50">
    <property type="match status" value="1"/>
</dbReference>
<evidence type="ECO:0000313" key="3">
    <source>
        <dbReference type="Proteomes" id="UP000178912"/>
    </source>
</evidence>
<dbReference type="InterPro" id="IPR001810">
    <property type="entry name" value="F-box_dom"/>
</dbReference>
<dbReference type="AlphaFoldDB" id="A0A1E1LDA5"/>
<dbReference type="Proteomes" id="UP000178912">
    <property type="component" value="Unassembled WGS sequence"/>
</dbReference>
<organism evidence="2 3">
    <name type="scientific">Rhynchosporium agropyri</name>
    <dbReference type="NCBI Taxonomy" id="914238"/>
    <lineage>
        <taxon>Eukaryota</taxon>
        <taxon>Fungi</taxon>
        <taxon>Dikarya</taxon>
        <taxon>Ascomycota</taxon>
        <taxon>Pezizomycotina</taxon>
        <taxon>Leotiomycetes</taxon>
        <taxon>Helotiales</taxon>
        <taxon>Ploettnerulaceae</taxon>
        <taxon>Rhynchosporium</taxon>
    </lineage>
</organism>
<evidence type="ECO:0000313" key="2">
    <source>
        <dbReference type="EMBL" id="CZT07719.1"/>
    </source>
</evidence>
<dbReference type="EMBL" id="FJUX01000098">
    <property type="protein sequence ID" value="CZT07719.1"/>
    <property type="molecule type" value="Genomic_DNA"/>
</dbReference>
<accession>A0A1E1LDA5</accession>
<dbReference type="InterPro" id="IPR036047">
    <property type="entry name" value="F-box-like_dom_sf"/>
</dbReference>
<feature type="domain" description="F-box" evidence="1">
    <location>
        <begin position="21"/>
        <end position="61"/>
    </location>
</feature>
<protein>
    <recommendedName>
        <fullName evidence="1">F-box domain-containing protein</fullName>
    </recommendedName>
</protein>
<proteinExistence type="predicted"/>
<keyword evidence="3" id="KW-1185">Reference proteome</keyword>
<reference evidence="3" key="1">
    <citation type="submission" date="2016-03" db="EMBL/GenBank/DDBJ databases">
        <authorList>
            <person name="Guldener U."/>
        </authorList>
    </citation>
    <scope>NUCLEOTIDE SEQUENCE [LARGE SCALE GENOMIC DNA]</scope>
    <source>
        <strain evidence="3">04CH-RAC-A.6.1</strain>
    </source>
</reference>
<dbReference type="SUPFAM" id="SSF81383">
    <property type="entry name" value="F-box domain"/>
    <property type="match status" value="1"/>
</dbReference>
<sequence length="220" mass="25210">MRLKLLGAKLPGFKESQRVEQDYLSALPVDTLLEIFSHILSWNLLAIAQTSSRLRKVLHENAASICVSIMRTQPHYSTYSSVAFMNTVSDPSRSIVSLKFRALRIRSMIYLKSVTMGYNPWKLCILRPTPMLLLYLDNIGIKIDDTIWIDFVIHILGEVVLQVMMVLRCISTNFDPNRVAAVPGPYSRRPMWFLGLCWNWNLSMLSRGKRIGRYGSVEDV</sequence>
<name>A0A1E1LDA5_9HELO</name>